<feature type="compositionally biased region" description="Basic and acidic residues" evidence="1">
    <location>
        <begin position="246"/>
        <end position="256"/>
    </location>
</feature>
<organism evidence="2 3">
    <name type="scientific">Aspergillus lucknowensis</name>
    <dbReference type="NCBI Taxonomy" id="176173"/>
    <lineage>
        <taxon>Eukaryota</taxon>
        <taxon>Fungi</taxon>
        <taxon>Dikarya</taxon>
        <taxon>Ascomycota</taxon>
        <taxon>Pezizomycotina</taxon>
        <taxon>Eurotiomycetes</taxon>
        <taxon>Eurotiomycetidae</taxon>
        <taxon>Eurotiales</taxon>
        <taxon>Aspergillaceae</taxon>
        <taxon>Aspergillus</taxon>
        <taxon>Aspergillus subgen. Nidulantes</taxon>
    </lineage>
</organism>
<evidence type="ECO:0000256" key="1">
    <source>
        <dbReference type="SAM" id="MobiDB-lite"/>
    </source>
</evidence>
<feature type="compositionally biased region" description="Polar residues" evidence="1">
    <location>
        <begin position="225"/>
        <end position="238"/>
    </location>
</feature>
<keyword evidence="3" id="KW-1185">Reference proteome</keyword>
<dbReference type="Proteomes" id="UP001610432">
    <property type="component" value="Unassembled WGS sequence"/>
</dbReference>
<comment type="caution">
    <text evidence="2">The sequence shown here is derived from an EMBL/GenBank/DDBJ whole genome shotgun (WGS) entry which is preliminary data.</text>
</comment>
<protein>
    <submittedName>
        <fullName evidence="2">Uncharacterized protein</fullName>
    </submittedName>
</protein>
<evidence type="ECO:0000313" key="2">
    <source>
        <dbReference type="EMBL" id="KAL2872343.1"/>
    </source>
</evidence>
<dbReference type="GeneID" id="98148202"/>
<reference evidence="2 3" key="1">
    <citation type="submission" date="2024-07" db="EMBL/GenBank/DDBJ databases">
        <title>Section-level genome sequencing and comparative genomics of Aspergillus sections Usti and Cavernicolus.</title>
        <authorList>
            <consortium name="Lawrence Berkeley National Laboratory"/>
            <person name="Nybo J.L."/>
            <person name="Vesth T.C."/>
            <person name="Theobald S."/>
            <person name="Frisvad J.C."/>
            <person name="Larsen T.O."/>
            <person name="Kjaerboelling I."/>
            <person name="Rothschild-Mancinelli K."/>
            <person name="Lyhne E.K."/>
            <person name="Kogle M.E."/>
            <person name="Barry K."/>
            <person name="Clum A."/>
            <person name="Na H."/>
            <person name="Ledsgaard L."/>
            <person name="Lin J."/>
            <person name="Lipzen A."/>
            <person name="Kuo A."/>
            <person name="Riley R."/>
            <person name="Mondo S."/>
            <person name="Labutti K."/>
            <person name="Haridas S."/>
            <person name="Pangalinan J."/>
            <person name="Salamov A.A."/>
            <person name="Simmons B.A."/>
            <person name="Magnuson J.K."/>
            <person name="Chen J."/>
            <person name="Drula E."/>
            <person name="Henrissat B."/>
            <person name="Wiebenga A."/>
            <person name="Lubbers R.J."/>
            <person name="Gomes A.C."/>
            <person name="Macurrencykelacurrency M.R."/>
            <person name="Stajich J."/>
            <person name="Grigoriev I.V."/>
            <person name="Mortensen U.H."/>
            <person name="De Vries R.P."/>
            <person name="Baker S.E."/>
            <person name="Andersen M.R."/>
        </authorList>
    </citation>
    <scope>NUCLEOTIDE SEQUENCE [LARGE SCALE GENOMIC DNA]</scope>
    <source>
        <strain evidence="2 3">CBS 449.75</strain>
    </source>
</reference>
<proteinExistence type="predicted"/>
<dbReference type="EMBL" id="JBFXLQ010000001">
    <property type="protein sequence ID" value="KAL2872343.1"/>
    <property type="molecule type" value="Genomic_DNA"/>
</dbReference>
<name>A0ABR4M6X1_9EURO</name>
<feature type="region of interest" description="Disordered" evidence="1">
    <location>
        <begin position="221"/>
        <end position="256"/>
    </location>
</feature>
<gene>
    <name evidence="2" type="ORF">BJX67DRAFT_3820</name>
</gene>
<dbReference type="RefSeq" id="XP_070891322.1">
    <property type="nucleotide sequence ID" value="XM_071033130.1"/>
</dbReference>
<sequence length="256" mass="28776">MEGKEKGNIRDIWDPSILMSEAYSVGTESYLSTQEAERESISIVTCADKEASSHRLNFVMALPTTQHVVILRSRKSCLRRKEDKSTGLWRLLPSRLVSASQGKGIKGLPGFTTRFEGAVEFSKINISTGWRRLPSLGTLSINSGLLRFQRGGDMAQWREERIEGKDIGGLMMACVLRRDFSTRARKDPLIFLTAFTGCAVLLEPFPLIVRQTPSGVILVRGMKKAQTSNSPRRSSQEWPSRPRKSRLADKHMEHKV</sequence>
<accession>A0ABR4M6X1</accession>
<evidence type="ECO:0000313" key="3">
    <source>
        <dbReference type="Proteomes" id="UP001610432"/>
    </source>
</evidence>